<keyword evidence="2" id="KW-0472">Membrane</keyword>
<keyword evidence="2" id="KW-0812">Transmembrane</keyword>
<dbReference type="OrthoDB" id="3897607at2759"/>
<gene>
    <name evidence="4" type="ORF">K504DRAFT_530228</name>
</gene>
<evidence type="ECO:0000313" key="4">
    <source>
        <dbReference type="EMBL" id="KAF2713193.1"/>
    </source>
</evidence>
<proteinExistence type="predicted"/>
<dbReference type="PANTHER" id="PTHR39614:SF2">
    <property type="entry name" value="INTEGRAL MEMBRANE PROTEIN"/>
    <property type="match status" value="1"/>
</dbReference>
<evidence type="ECO:0000256" key="2">
    <source>
        <dbReference type="SAM" id="Phobius"/>
    </source>
</evidence>
<keyword evidence="2" id="KW-1133">Transmembrane helix</keyword>
<feature type="transmembrane region" description="Helical" evidence="2">
    <location>
        <begin position="212"/>
        <end position="233"/>
    </location>
</feature>
<evidence type="ECO:0000256" key="1">
    <source>
        <dbReference type="SAM" id="MobiDB-lite"/>
    </source>
</evidence>
<evidence type="ECO:0000313" key="5">
    <source>
        <dbReference type="Proteomes" id="UP000799428"/>
    </source>
</evidence>
<feature type="transmembrane region" description="Helical" evidence="2">
    <location>
        <begin position="173"/>
        <end position="200"/>
    </location>
</feature>
<feature type="compositionally biased region" description="Basic and acidic residues" evidence="1">
    <location>
        <begin position="327"/>
        <end position="337"/>
    </location>
</feature>
<sequence>MSELIVSKYQFATVTSDDHGGIIYITAFLTFTYSALTFITRCAIKWRVFGLDDWATCVAQAISVVQFALLLASLSAGLGRSFNLLNHDQYIRMASFQYANQILFYFSLGLSKCAAVMLIQRLFPRDATKSRLICNIVIGLMVTWTVLASLMVSTGCSARSTAPHTAAGICPGIYARYLTVAIMDACTDVLLILVPAYLIWQLQMRTHLKLQVVSVFAFRLPLIPLSFLAVTAWHKSLHGSNPGVERASAIIFQQSELCFSLIAGTVPCVKSFIRSFDTGSGVKAGFTSNGYNSSGYARGLGYRMQPLNTNEYRTGDTGSVQVNERSSTAEKYGREKTTSTTPFAVGPKPKDDDAISHGSQEMFIRRDVQFEVH</sequence>
<feature type="compositionally biased region" description="Polar residues" evidence="1">
    <location>
        <begin position="311"/>
        <end position="326"/>
    </location>
</feature>
<protein>
    <recommendedName>
        <fullName evidence="3">Rhodopsin domain-containing protein</fullName>
    </recommendedName>
</protein>
<name>A0A6G1KKP2_9PLEO</name>
<reference evidence="4" key="1">
    <citation type="journal article" date="2020" name="Stud. Mycol.">
        <title>101 Dothideomycetes genomes: a test case for predicting lifestyles and emergence of pathogens.</title>
        <authorList>
            <person name="Haridas S."/>
            <person name="Albert R."/>
            <person name="Binder M."/>
            <person name="Bloem J."/>
            <person name="Labutti K."/>
            <person name="Salamov A."/>
            <person name="Andreopoulos B."/>
            <person name="Baker S."/>
            <person name="Barry K."/>
            <person name="Bills G."/>
            <person name="Bluhm B."/>
            <person name="Cannon C."/>
            <person name="Castanera R."/>
            <person name="Culley D."/>
            <person name="Daum C."/>
            <person name="Ezra D."/>
            <person name="Gonzalez J."/>
            <person name="Henrissat B."/>
            <person name="Kuo A."/>
            <person name="Liang C."/>
            <person name="Lipzen A."/>
            <person name="Lutzoni F."/>
            <person name="Magnuson J."/>
            <person name="Mondo S."/>
            <person name="Nolan M."/>
            <person name="Ohm R."/>
            <person name="Pangilinan J."/>
            <person name="Park H.-J."/>
            <person name="Ramirez L."/>
            <person name="Alfaro M."/>
            <person name="Sun H."/>
            <person name="Tritt A."/>
            <person name="Yoshinaga Y."/>
            <person name="Zwiers L.-H."/>
            <person name="Turgeon B."/>
            <person name="Goodwin S."/>
            <person name="Spatafora J."/>
            <person name="Crous P."/>
            <person name="Grigoriev I."/>
        </authorList>
    </citation>
    <scope>NUCLEOTIDE SEQUENCE</scope>
    <source>
        <strain evidence="4">CBS 279.74</strain>
    </source>
</reference>
<evidence type="ECO:0000259" key="3">
    <source>
        <dbReference type="Pfam" id="PF20684"/>
    </source>
</evidence>
<feature type="transmembrane region" description="Helical" evidence="2">
    <location>
        <begin position="132"/>
        <end position="153"/>
    </location>
</feature>
<feature type="region of interest" description="Disordered" evidence="1">
    <location>
        <begin position="311"/>
        <end position="355"/>
    </location>
</feature>
<feature type="domain" description="Rhodopsin" evidence="3">
    <location>
        <begin position="39"/>
        <end position="274"/>
    </location>
</feature>
<dbReference type="InterPro" id="IPR049326">
    <property type="entry name" value="Rhodopsin_dom_fungi"/>
</dbReference>
<feature type="transmembrane region" description="Helical" evidence="2">
    <location>
        <begin position="98"/>
        <end position="120"/>
    </location>
</feature>
<dbReference type="Proteomes" id="UP000799428">
    <property type="component" value="Unassembled WGS sequence"/>
</dbReference>
<dbReference type="EMBL" id="MU005765">
    <property type="protein sequence ID" value="KAF2713193.1"/>
    <property type="molecule type" value="Genomic_DNA"/>
</dbReference>
<accession>A0A6G1KKP2</accession>
<feature type="transmembrane region" description="Helical" evidence="2">
    <location>
        <begin position="56"/>
        <end position="78"/>
    </location>
</feature>
<keyword evidence="5" id="KW-1185">Reference proteome</keyword>
<dbReference type="Pfam" id="PF20684">
    <property type="entry name" value="Fung_rhodopsin"/>
    <property type="match status" value="1"/>
</dbReference>
<feature type="transmembrane region" description="Helical" evidence="2">
    <location>
        <begin position="22"/>
        <end position="44"/>
    </location>
</feature>
<organism evidence="4 5">
    <name type="scientific">Pleomassaria siparia CBS 279.74</name>
    <dbReference type="NCBI Taxonomy" id="1314801"/>
    <lineage>
        <taxon>Eukaryota</taxon>
        <taxon>Fungi</taxon>
        <taxon>Dikarya</taxon>
        <taxon>Ascomycota</taxon>
        <taxon>Pezizomycotina</taxon>
        <taxon>Dothideomycetes</taxon>
        <taxon>Pleosporomycetidae</taxon>
        <taxon>Pleosporales</taxon>
        <taxon>Pleomassariaceae</taxon>
        <taxon>Pleomassaria</taxon>
    </lineage>
</organism>
<dbReference type="PANTHER" id="PTHR39614">
    <property type="entry name" value="INTEGRAL MEMBRANE PROTEIN"/>
    <property type="match status" value="1"/>
</dbReference>
<dbReference type="AlphaFoldDB" id="A0A6G1KKP2"/>